<dbReference type="Proteomes" id="UP001165065">
    <property type="component" value="Unassembled WGS sequence"/>
</dbReference>
<comment type="caution">
    <text evidence="1">The sequence shown here is derived from an EMBL/GenBank/DDBJ whole genome shotgun (WGS) entry which is preliminary data.</text>
</comment>
<protein>
    <submittedName>
        <fullName evidence="1">Uncharacterized protein</fullName>
    </submittedName>
</protein>
<reference evidence="2" key="1">
    <citation type="journal article" date="2023" name="Commun. Biol.">
        <title>Genome analysis of Parmales, the sister group of diatoms, reveals the evolutionary specialization of diatoms from phago-mixotrophs to photoautotrophs.</title>
        <authorList>
            <person name="Ban H."/>
            <person name="Sato S."/>
            <person name="Yoshikawa S."/>
            <person name="Yamada K."/>
            <person name="Nakamura Y."/>
            <person name="Ichinomiya M."/>
            <person name="Sato N."/>
            <person name="Blanc-Mathieu R."/>
            <person name="Endo H."/>
            <person name="Kuwata A."/>
            <person name="Ogata H."/>
        </authorList>
    </citation>
    <scope>NUCLEOTIDE SEQUENCE [LARGE SCALE GENOMIC DNA]</scope>
</reference>
<organism evidence="1 2">
    <name type="scientific">Triparma columacea</name>
    <dbReference type="NCBI Taxonomy" id="722753"/>
    <lineage>
        <taxon>Eukaryota</taxon>
        <taxon>Sar</taxon>
        <taxon>Stramenopiles</taxon>
        <taxon>Ochrophyta</taxon>
        <taxon>Bolidophyceae</taxon>
        <taxon>Parmales</taxon>
        <taxon>Triparmaceae</taxon>
        <taxon>Triparma</taxon>
    </lineage>
</organism>
<name>A0A9W7G7M9_9STRA</name>
<dbReference type="EMBL" id="BRYA01000890">
    <property type="protein sequence ID" value="GMI35023.1"/>
    <property type="molecule type" value="Genomic_DNA"/>
</dbReference>
<evidence type="ECO:0000313" key="1">
    <source>
        <dbReference type="EMBL" id="GMI35023.1"/>
    </source>
</evidence>
<gene>
    <name evidence="1" type="ORF">TrCOL_g9092</name>
</gene>
<keyword evidence="2" id="KW-1185">Reference proteome</keyword>
<dbReference type="AlphaFoldDB" id="A0A9W7G7M9"/>
<sequence length="154" mass="17214">MLRKKRVFPPPLPGSITLSLTTEQPTSCHSTTMAEWEKGATLRNDFEKAILGNKMKEVLLESEKDCVGSMLVDDKLAEHLNKEFCQEVNATLLGQHGFRCEAKYWQEFHGQFGRQATAGDGPTEYFALAIYKNDGVGDSTPFLGAQMDNRRVAK</sequence>
<accession>A0A9W7G7M9</accession>
<evidence type="ECO:0000313" key="2">
    <source>
        <dbReference type="Proteomes" id="UP001165065"/>
    </source>
</evidence>
<proteinExistence type="predicted"/>